<protein>
    <submittedName>
        <fullName evidence="10">V-type ATP synthase subunit K</fullName>
    </submittedName>
</protein>
<feature type="domain" description="V-ATPase proteolipid subunit C-like" evidence="9">
    <location>
        <begin position="92"/>
        <end position="151"/>
    </location>
</feature>
<dbReference type="PRINTS" id="PR00122">
    <property type="entry name" value="VACATPASE"/>
</dbReference>
<dbReference type="Proteomes" id="UP000320781">
    <property type="component" value="Unassembled WGS sequence"/>
</dbReference>
<comment type="subcellular location">
    <subcellularLocation>
        <location evidence="1">Membrane</location>
        <topology evidence="1">Multi-pass membrane protein</topology>
    </subcellularLocation>
</comment>
<sequence>MVSGIPMALVGAGLAVGLAGAGSAIGIGYAAQASAGAMTENPENFGRFLILTALPGTQGIYGFIAAFLLMMKINILGGAVVALSVTQGWSLFAAGLPIAITGLISAIHQGKVCAAGVGLTVKRPAESMKAMVLAVFVEFYAVLGLLITIFLINGVQI</sequence>
<evidence type="ECO:0000313" key="11">
    <source>
        <dbReference type="EMBL" id="TET64526.1"/>
    </source>
</evidence>
<dbReference type="EMBL" id="SOKU01000094">
    <property type="protein sequence ID" value="TES86433.1"/>
    <property type="molecule type" value="Genomic_DNA"/>
</dbReference>
<dbReference type="Proteomes" id="UP000319130">
    <property type="component" value="Unassembled WGS sequence"/>
</dbReference>
<dbReference type="NCBIfam" id="NF005124">
    <property type="entry name" value="PRK06558.1"/>
    <property type="match status" value="1"/>
</dbReference>
<dbReference type="SUPFAM" id="SSF81333">
    <property type="entry name" value="F1F0 ATP synthase subunit C"/>
    <property type="match status" value="2"/>
</dbReference>
<accession>A0A523QL06</accession>
<keyword evidence="3 8" id="KW-0813">Transport</keyword>
<dbReference type="InterPro" id="IPR000245">
    <property type="entry name" value="ATPase_proteolipid_csu"/>
</dbReference>
<keyword evidence="4 8" id="KW-0812">Transmembrane</keyword>
<evidence type="ECO:0000313" key="12">
    <source>
        <dbReference type="Proteomes" id="UP000319130"/>
    </source>
</evidence>
<dbReference type="NCBIfam" id="NF006219">
    <property type="entry name" value="PRK08344.1"/>
    <property type="match status" value="1"/>
</dbReference>
<gene>
    <name evidence="11" type="ORF">E3J48_00975</name>
    <name evidence="10" type="ORF">E3J95_01970</name>
</gene>
<dbReference type="PANTHER" id="PTHR10263">
    <property type="entry name" value="V-TYPE PROTON ATPASE PROTEOLIPID SUBUNIT"/>
    <property type="match status" value="1"/>
</dbReference>
<comment type="caution">
    <text evidence="8">Lacks conserved residue(s) required for the propagation of feature annotation.</text>
</comment>
<evidence type="ECO:0000256" key="1">
    <source>
        <dbReference type="ARBA" id="ARBA00004141"/>
    </source>
</evidence>
<comment type="similarity">
    <text evidence="2 8">Belongs to the V-ATPase proteolipid subunit family.</text>
</comment>
<dbReference type="CDD" id="cd18180">
    <property type="entry name" value="ATP-synt_Vo_Ao_c_NTPK_rpt2"/>
    <property type="match status" value="1"/>
</dbReference>
<evidence type="ECO:0000313" key="13">
    <source>
        <dbReference type="Proteomes" id="UP000320781"/>
    </source>
</evidence>
<evidence type="ECO:0000256" key="5">
    <source>
        <dbReference type="ARBA" id="ARBA00022989"/>
    </source>
</evidence>
<dbReference type="GO" id="GO:0046961">
    <property type="term" value="F:proton-transporting ATPase activity, rotational mechanism"/>
    <property type="evidence" value="ECO:0007669"/>
    <property type="project" value="InterPro"/>
</dbReference>
<dbReference type="CDD" id="cd18179">
    <property type="entry name" value="ATP-synt_Vo_Ao_c_NTPK_rpt1"/>
    <property type="match status" value="1"/>
</dbReference>
<evidence type="ECO:0000256" key="2">
    <source>
        <dbReference type="ARBA" id="ARBA00007296"/>
    </source>
</evidence>
<evidence type="ECO:0000313" key="10">
    <source>
        <dbReference type="EMBL" id="TES86433.1"/>
    </source>
</evidence>
<dbReference type="GO" id="GO:0033179">
    <property type="term" value="C:proton-transporting V-type ATPase, V0 domain"/>
    <property type="evidence" value="ECO:0007669"/>
    <property type="project" value="InterPro"/>
</dbReference>
<feature type="transmembrane region" description="Helical" evidence="8">
    <location>
        <begin position="90"/>
        <end position="110"/>
    </location>
</feature>
<feature type="domain" description="V-ATPase proteolipid subunit C-like" evidence="9">
    <location>
        <begin position="10"/>
        <end position="69"/>
    </location>
</feature>
<evidence type="ECO:0000256" key="8">
    <source>
        <dbReference type="RuleBase" id="RU363060"/>
    </source>
</evidence>
<dbReference type="AlphaFoldDB" id="A0A523QL06"/>
<feature type="transmembrane region" description="Helical" evidence="8">
    <location>
        <begin position="130"/>
        <end position="152"/>
    </location>
</feature>
<keyword evidence="7 8" id="KW-0472">Membrane</keyword>
<evidence type="ECO:0000256" key="7">
    <source>
        <dbReference type="ARBA" id="ARBA00023136"/>
    </source>
</evidence>
<proteinExistence type="inferred from homology"/>
<reference evidence="12 13" key="1">
    <citation type="submission" date="2019-03" db="EMBL/GenBank/DDBJ databases">
        <title>Metabolic potential of uncultured bacteria and archaea associated with petroleum seepage in deep-sea sediments.</title>
        <authorList>
            <person name="Dong X."/>
            <person name="Hubert C."/>
        </authorList>
    </citation>
    <scope>NUCLEOTIDE SEQUENCE [LARGE SCALE GENOMIC DNA]</scope>
    <source>
        <strain evidence="11">E29_bin52</strain>
        <strain evidence="10">E44_bin92</strain>
    </source>
</reference>
<evidence type="ECO:0000256" key="3">
    <source>
        <dbReference type="ARBA" id="ARBA00022448"/>
    </source>
</evidence>
<dbReference type="InterPro" id="IPR002379">
    <property type="entry name" value="ATPase_proteolipid_c-like_dom"/>
</dbReference>
<keyword evidence="5 8" id="KW-1133">Transmembrane helix</keyword>
<dbReference type="Gene3D" id="1.20.120.610">
    <property type="entry name" value="lithium bound rotor ring of v- atpase"/>
    <property type="match status" value="1"/>
</dbReference>
<keyword evidence="6 8" id="KW-0406">Ion transport</keyword>
<organism evidence="10 13">
    <name type="scientific">Aerophobetes bacterium</name>
    <dbReference type="NCBI Taxonomy" id="2030807"/>
    <lineage>
        <taxon>Bacteria</taxon>
        <taxon>Candidatus Aerophobota</taxon>
    </lineage>
</organism>
<comment type="caution">
    <text evidence="10">The sequence shown here is derived from an EMBL/GenBank/DDBJ whole genome shotgun (WGS) entry which is preliminary data.</text>
</comment>
<evidence type="ECO:0000259" key="9">
    <source>
        <dbReference type="Pfam" id="PF00137"/>
    </source>
</evidence>
<evidence type="ECO:0000256" key="6">
    <source>
        <dbReference type="ARBA" id="ARBA00023065"/>
    </source>
</evidence>
<dbReference type="EMBL" id="SOIZ01000049">
    <property type="protein sequence ID" value="TET64526.1"/>
    <property type="molecule type" value="Genomic_DNA"/>
</dbReference>
<dbReference type="InterPro" id="IPR035921">
    <property type="entry name" value="F/V-ATP_Csub_sf"/>
</dbReference>
<evidence type="ECO:0000256" key="4">
    <source>
        <dbReference type="ARBA" id="ARBA00022692"/>
    </source>
</evidence>
<dbReference type="Pfam" id="PF00137">
    <property type="entry name" value="ATP-synt_C"/>
    <property type="match status" value="2"/>
</dbReference>
<name>A0A523QL06_UNCAE</name>